<dbReference type="Proteomes" id="UP001279410">
    <property type="component" value="Unassembled WGS sequence"/>
</dbReference>
<dbReference type="GO" id="GO:0016301">
    <property type="term" value="F:kinase activity"/>
    <property type="evidence" value="ECO:0007669"/>
    <property type="project" value="UniProtKB-KW"/>
</dbReference>
<keyword evidence="2" id="KW-0418">Kinase</keyword>
<keyword evidence="2" id="KW-0808">Transferase</keyword>
<keyword evidence="3" id="KW-1185">Reference proteome</keyword>
<proteinExistence type="predicted"/>
<protein>
    <submittedName>
        <fullName evidence="2">Serine/threonine-protein kinase SIK3 isoform X1</fullName>
    </submittedName>
</protein>
<dbReference type="AlphaFoldDB" id="A0AAD3RGQ1"/>
<name>A0AAD3RGQ1_LATJO</name>
<accession>A0AAD3RGQ1</accession>
<sequence length="109" mass="11600">MTQGGGVPAMRAARKAAVVPQRGREDGGRVKRRCCTGAAAAGITHSARRPRSDGSQNSRAQRPPGSATPVVPARPPGVTVWPHFGHQAPSPRVGHYEIRRTISKKFRGC</sequence>
<comment type="caution">
    <text evidence="2">The sequence shown here is derived from an EMBL/GenBank/DDBJ whole genome shotgun (WGS) entry which is preliminary data.</text>
</comment>
<reference evidence="2" key="1">
    <citation type="submission" date="2022-08" db="EMBL/GenBank/DDBJ databases">
        <title>Genome sequencing of akame (Lates japonicus).</title>
        <authorList>
            <person name="Hashiguchi Y."/>
            <person name="Takahashi H."/>
        </authorList>
    </citation>
    <scope>NUCLEOTIDE SEQUENCE</scope>
    <source>
        <strain evidence="2">Kochi</strain>
    </source>
</reference>
<evidence type="ECO:0000256" key="1">
    <source>
        <dbReference type="SAM" id="MobiDB-lite"/>
    </source>
</evidence>
<evidence type="ECO:0000313" key="3">
    <source>
        <dbReference type="Proteomes" id="UP001279410"/>
    </source>
</evidence>
<evidence type="ECO:0000313" key="2">
    <source>
        <dbReference type="EMBL" id="GLD68042.1"/>
    </source>
</evidence>
<organism evidence="2 3">
    <name type="scientific">Lates japonicus</name>
    <name type="common">Japanese lates</name>
    <dbReference type="NCBI Taxonomy" id="270547"/>
    <lineage>
        <taxon>Eukaryota</taxon>
        <taxon>Metazoa</taxon>
        <taxon>Chordata</taxon>
        <taxon>Craniata</taxon>
        <taxon>Vertebrata</taxon>
        <taxon>Euteleostomi</taxon>
        <taxon>Actinopterygii</taxon>
        <taxon>Neopterygii</taxon>
        <taxon>Teleostei</taxon>
        <taxon>Neoteleostei</taxon>
        <taxon>Acanthomorphata</taxon>
        <taxon>Carangaria</taxon>
        <taxon>Carangaria incertae sedis</taxon>
        <taxon>Centropomidae</taxon>
        <taxon>Lates</taxon>
    </lineage>
</organism>
<dbReference type="EMBL" id="BRZM01000124">
    <property type="protein sequence ID" value="GLD68042.1"/>
    <property type="molecule type" value="Genomic_DNA"/>
</dbReference>
<feature type="region of interest" description="Disordered" evidence="1">
    <location>
        <begin position="1"/>
        <end position="78"/>
    </location>
</feature>
<gene>
    <name evidence="2" type="ORF">AKAME5_001936100</name>
</gene>